<gene>
    <name evidence="1" type="ORF">JHL16_15085</name>
</gene>
<comment type="caution">
    <text evidence="1">The sequence shown here is derived from an EMBL/GenBank/DDBJ whole genome shotgun (WGS) entry which is preliminary data.</text>
</comment>
<proteinExistence type="predicted"/>
<keyword evidence="2" id="KW-1185">Reference proteome</keyword>
<reference evidence="1" key="1">
    <citation type="submission" date="2021-01" db="EMBL/GenBank/DDBJ databases">
        <authorList>
            <person name="Sun Q."/>
        </authorList>
    </citation>
    <scope>NUCLEOTIDE SEQUENCE</scope>
    <source>
        <strain evidence="1">YIM B02566</strain>
    </source>
</reference>
<evidence type="ECO:0000313" key="2">
    <source>
        <dbReference type="Proteomes" id="UP000616151"/>
    </source>
</evidence>
<keyword evidence="1" id="KW-0067">ATP-binding</keyword>
<dbReference type="Proteomes" id="UP000616151">
    <property type="component" value="Unassembled WGS sequence"/>
</dbReference>
<dbReference type="EMBL" id="JAENHL010000007">
    <property type="protein sequence ID" value="MBK1867681.1"/>
    <property type="molecule type" value="Genomic_DNA"/>
</dbReference>
<accession>A0ACC5R587</accession>
<protein>
    <submittedName>
        <fullName evidence="1">ABC transporter ATP-binding protein</fullName>
    </submittedName>
</protein>
<evidence type="ECO:0000313" key="1">
    <source>
        <dbReference type="EMBL" id="MBK1867681.1"/>
    </source>
</evidence>
<organism evidence="1 2">
    <name type="scientific">Taklimakanibacter albus</name>
    <dbReference type="NCBI Taxonomy" id="2800327"/>
    <lineage>
        <taxon>Bacteria</taxon>
        <taxon>Pseudomonadati</taxon>
        <taxon>Pseudomonadota</taxon>
        <taxon>Alphaproteobacteria</taxon>
        <taxon>Hyphomicrobiales</taxon>
        <taxon>Aestuariivirgaceae</taxon>
        <taxon>Taklimakanibacter</taxon>
    </lineage>
</organism>
<sequence length="377" mass="40527">MNVHADLTPDHKVIAEKRGALVEFGGVTKSYGPVTALRPTSLRIEAGEFFAIIGPSGSGKSTLLGITAGFIVPSAGMIRIDGADIVAVPPYSRNFGMVFQNYALFPHMTVAENIGFPLRMRGVAKTEKAERVARALAMVRLEGLGDRRPSELSGGQQQRVALARAAVYDPLLLLMDEPLGALDKNLREEMQEEIKKFQKALGVTVIYVTHDQQEAAAMADRLAIMRNGRLEQIGSPRQLYERPQNIFVAGFLGEASILPVSKATPLAGGFAVAELAGGGSVEAVASTGVGEALCIRPECIVVGPEAEHTDNVFAAQVEEAVYANGSVRYRLRLDGSGHVVNARFSTRPDLVLMQPGQRTKVGWARRDGLLIEGRPET</sequence>
<name>A0ACC5R587_9HYPH</name>
<keyword evidence="1" id="KW-0547">Nucleotide-binding</keyword>